<keyword evidence="15" id="KW-0496">Mitochondrion</keyword>
<evidence type="ECO:0000256" key="5">
    <source>
        <dbReference type="ARBA" id="ARBA00022692"/>
    </source>
</evidence>
<keyword evidence="3" id="KW-0813">Transport</keyword>
<keyword evidence="5 14" id="KW-0812">Transmembrane</keyword>
<accession>A0A059V7Q8</accession>
<dbReference type="InterPro" id="IPR035908">
    <property type="entry name" value="F0_ATP_A_sf"/>
</dbReference>
<reference evidence="15" key="1">
    <citation type="journal article" date="2014" name="Mitochondrial DNA">
        <title>The complete mitochondrial genome of the toad-headed lizard subspecies, Phrynocephalus theobaldi orientalis (Reptilia, Squamata, Agamidae).</title>
        <authorList>
            <person name="Liao P."/>
            <person name="Jin Y."/>
        </authorList>
    </citation>
    <scope>NUCLEOTIDE SEQUENCE</scope>
</reference>
<keyword evidence="4" id="KW-0138">CF(0)</keyword>
<keyword evidence="10" id="KW-0066">ATP synthesis</keyword>
<evidence type="ECO:0000256" key="11">
    <source>
        <dbReference type="ARBA" id="ARBA00024169"/>
    </source>
</evidence>
<dbReference type="Pfam" id="PF00119">
    <property type="entry name" value="ATP-synt_A"/>
    <property type="match status" value="1"/>
</dbReference>
<comment type="subunit">
    <text evidence="12">Component of the ATP synthase complex composed at least of ATP5F1A/subunit alpha, ATP5F1B/subunit beta, ATP5MC1/subunit c (homooctomer), MT-ATP6/subunit a, MT-ATP8/subunit 8, ATP5ME/subunit e, ATP5MF/subunit f, ATP5MG/subunit g, ATP5MK/subunit k, ATP5MJ/subunit j, ATP5F1C/subunit gamma, ATP5F1D/subunit delta, ATP5F1E/subunit epsilon, ATP5PF/subunit F6, ATP5PB/subunit b, ATP5PD/subunit d, ATP5PO/subunit OSCP. ATP synthase complex consists of a soluble F(1) head domain (subunits alpha(3) and beta(3)) - the catalytic core - and a membrane F(0) domain - the membrane proton channel (subunits c, a, 8, e, f, g, k and j). These two domains are linked by a central stalk (subunits gamma, delta, and epsilon) rotating inside the F1 region and a stationary peripheral stalk (subunits F6, b, d, and OSCP). Interacts with DNAJC30; interaction is direct.</text>
</comment>
<evidence type="ECO:0000256" key="2">
    <source>
        <dbReference type="ARBA" id="ARBA00006810"/>
    </source>
</evidence>
<keyword evidence="6" id="KW-0375">Hydrogen ion transport</keyword>
<sequence>MMVNLFNQFEIPHMFEMNMTPIALILPLFLTPQPTNHLCTNRTHTLTKWMLKKITKHLMTSTSKNGFKWAPLLTSLLLMLLTLNIVGMFPYTFTPTTQLSVNLALALPLWLSTVLTGLRTQPIKSLAHLLPEGTPTLLIPALIIIESISLLIRPIALGVRMTANLTAGHLVLQLISTATLTTIKMAPTLFLLPTLLLTLLMILEFAIAIIQAYVFTLLTCLYLQENTYDPPNTPIPYSNPQPMTNLKCHISIYTCL</sequence>
<geneLocation type="mitochondrion" evidence="15"/>
<feature type="transmembrane region" description="Helical" evidence="14">
    <location>
        <begin position="138"/>
        <end position="159"/>
    </location>
</feature>
<evidence type="ECO:0000256" key="3">
    <source>
        <dbReference type="ARBA" id="ARBA00022448"/>
    </source>
</evidence>
<feature type="transmembrane region" description="Helical" evidence="14">
    <location>
        <begin position="69"/>
        <end position="87"/>
    </location>
</feature>
<evidence type="ECO:0000256" key="6">
    <source>
        <dbReference type="ARBA" id="ARBA00022781"/>
    </source>
</evidence>
<dbReference type="AlphaFoldDB" id="A0A059V7Q8"/>
<protein>
    <recommendedName>
        <fullName evidence="13">ATP synthase subunit a</fullName>
    </recommendedName>
</protein>
<gene>
    <name evidence="15" type="primary">ATP6</name>
</gene>
<evidence type="ECO:0000256" key="13">
    <source>
        <dbReference type="RuleBase" id="RU004450"/>
    </source>
</evidence>
<dbReference type="InterPro" id="IPR045083">
    <property type="entry name" value="ATP_synth_F0_asu_bact/mt"/>
</dbReference>
<feature type="transmembrane region" description="Helical" evidence="14">
    <location>
        <begin position="198"/>
        <end position="223"/>
    </location>
</feature>
<organism evidence="15">
    <name type="scientific">Phrynocephalus theobaldi orientalis</name>
    <dbReference type="NCBI Taxonomy" id="1318721"/>
    <lineage>
        <taxon>Eukaryota</taxon>
        <taxon>Metazoa</taxon>
        <taxon>Chordata</taxon>
        <taxon>Craniata</taxon>
        <taxon>Vertebrata</taxon>
        <taxon>Euteleostomi</taxon>
        <taxon>Lepidosauria</taxon>
        <taxon>Squamata</taxon>
        <taxon>Bifurcata</taxon>
        <taxon>Unidentata</taxon>
        <taxon>Episquamata</taxon>
        <taxon>Toxicofera</taxon>
        <taxon>Iguania</taxon>
        <taxon>Acrodonta</taxon>
        <taxon>Agamidae</taxon>
        <taxon>Agaminae</taxon>
        <taxon>Phrynocephalus</taxon>
    </lineage>
</organism>
<evidence type="ECO:0000256" key="7">
    <source>
        <dbReference type="ARBA" id="ARBA00022989"/>
    </source>
</evidence>
<keyword evidence="7 14" id="KW-1133">Transmembrane helix</keyword>
<evidence type="ECO:0000256" key="8">
    <source>
        <dbReference type="ARBA" id="ARBA00023065"/>
    </source>
</evidence>
<proteinExistence type="inferred from homology"/>
<keyword evidence="9 14" id="KW-0472">Membrane</keyword>
<comment type="similarity">
    <text evidence="2">Belongs to the ATPase A chain family.</text>
</comment>
<dbReference type="GO" id="GO:0005743">
    <property type="term" value="C:mitochondrial inner membrane"/>
    <property type="evidence" value="ECO:0007669"/>
    <property type="project" value="UniProtKB-SubCell"/>
</dbReference>
<dbReference type="GO" id="GO:0046933">
    <property type="term" value="F:proton-transporting ATP synthase activity, rotational mechanism"/>
    <property type="evidence" value="ECO:0007669"/>
    <property type="project" value="TreeGrafter"/>
</dbReference>
<dbReference type="SUPFAM" id="SSF81336">
    <property type="entry name" value="F1F0 ATP synthase subunit A"/>
    <property type="match status" value="1"/>
</dbReference>
<feature type="transmembrane region" description="Helical" evidence="14">
    <location>
        <begin position="171"/>
        <end position="192"/>
    </location>
</feature>
<comment type="catalytic activity">
    <reaction evidence="11">
        <text>H(+)(in) = H(+)(out)</text>
        <dbReference type="Rhea" id="RHEA:34979"/>
        <dbReference type="ChEBI" id="CHEBI:15378"/>
    </reaction>
</comment>
<dbReference type="CDD" id="cd00310">
    <property type="entry name" value="ATP-synt_Fo_a_6"/>
    <property type="match status" value="1"/>
</dbReference>
<evidence type="ECO:0000256" key="9">
    <source>
        <dbReference type="ARBA" id="ARBA00023136"/>
    </source>
</evidence>
<dbReference type="Gene3D" id="1.20.120.220">
    <property type="entry name" value="ATP synthase, F0 complex, subunit A"/>
    <property type="match status" value="1"/>
</dbReference>
<keyword evidence="8" id="KW-0406">Ion transport</keyword>
<dbReference type="PANTHER" id="PTHR11410">
    <property type="entry name" value="ATP SYNTHASE SUBUNIT A"/>
    <property type="match status" value="1"/>
</dbReference>
<dbReference type="EMBL" id="KJ551842">
    <property type="protein sequence ID" value="AHZ88988.1"/>
    <property type="molecule type" value="Genomic_DNA"/>
</dbReference>
<dbReference type="InterPro" id="IPR000568">
    <property type="entry name" value="ATP_synth_F0_asu"/>
</dbReference>
<name>A0A059V7Q8_9SAUR</name>
<feature type="transmembrane region" description="Helical" evidence="14">
    <location>
        <begin position="99"/>
        <end position="118"/>
    </location>
</feature>
<evidence type="ECO:0000256" key="12">
    <source>
        <dbReference type="ARBA" id="ARBA00063051"/>
    </source>
</evidence>
<comment type="subcellular location">
    <subcellularLocation>
        <location evidence="1">Membrane</location>
        <topology evidence="1">Multi-pass membrane protein</topology>
    </subcellularLocation>
    <subcellularLocation>
        <location evidence="13">Mitochondrion inner membrane</location>
        <topology evidence="13">Multi-pass membrane protein</topology>
    </subcellularLocation>
</comment>
<evidence type="ECO:0000256" key="10">
    <source>
        <dbReference type="ARBA" id="ARBA00023310"/>
    </source>
</evidence>
<dbReference type="GO" id="GO:0045259">
    <property type="term" value="C:proton-transporting ATP synthase complex"/>
    <property type="evidence" value="ECO:0007669"/>
    <property type="project" value="UniProtKB-KW"/>
</dbReference>
<evidence type="ECO:0000256" key="14">
    <source>
        <dbReference type="SAM" id="Phobius"/>
    </source>
</evidence>
<evidence type="ECO:0000256" key="1">
    <source>
        <dbReference type="ARBA" id="ARBA00004141"/>
    </source>
</evidence>
<dbReference type="PRINTS" id="PR00123">
    <property type="entry name" value="ATPASEA"/>
</dbReference>
<dbReference type="PANTHER" id="PTHR11410:SF0">
    <property type="entry name" value="ATP SYNTHASE SUBUNIT A"/>
    <property type="match status" value="1"/>
</dbReference>
<evidence type="ECO:0000313" key="15">
    <source>
        <dbReference type="EMBL" id="AHZ88988.1"/>
    </source>
</evidence>
<evidence type="ECO:0000256" key="4">
    <source>
        <dbReference type="ARBA" id="ARBA00022547"/>
    </source>
</evidence>
<dbReference type="NCBIfam" id="TIGR01131">
    <property type="entry name" value="ATP_synt_6_or_A"/>
    <property type="match status" value="1"/>
</dbReference>